<dbReference type="InterPro" id="IPR011009">
    <property type="entry name" value="Kinase-like_dom_sf"/>
</dbReference>
<reference evidence="4 5" key="1">
    <citation type="submission" date="2016-03" db="EMBL/GenBank/DDBJ databases">
        <title>Choanephora cucurbitarum.</title>
        <authorList>
            <person name="Min B."/>
            <person name="Park H."/>
            <person name="Park J.-H."/>
            <person name="Shin H.-D."/>
            <person name="Choi I.-G."/>
        </authorList>
    </citation>
    <scope>NUCLEOTIDE SEQUENCE [LARGE SCALE GENOMIC DNA]</scope>
    <source>
        <strain evidence="4 5">KUS-F28377</strain>
    </source>
</reference>
<dbReference type="PANTHER" id="PTHR43173:SF37">
    <property type="entry name" value="ABC1 FAMILY PROTEIN C10F6.14C"/>
    <property type="match status" value="1"/>
</dbReference>
<gene>
    <name evidence="4" type="ORF">A0J61_00925</name>
</gene>
<dbReference type="InParanoid" id="A0A1C7NQ50"/>
<evidence type="ECO:0000313" key="4">
    <source>
        <dbReference type="EMBL" id="OBZ91039.1"/>
    </source>
</evidence>
<protein>
    <submittedName>
        <fullName evidence="4">ABC1 family protein C10F6.14c</fullName>
    </submittedName>
</protein>
<feature type="transmembrane region" description="Helical" evidence="2">
    <location>
        <begin position="476"/>
        <end position="498"/>
    </location>
</feature>
<evidence type="ECO:0000256" key="2">
    <source>
        <dbReference type="SAM" id="Phobius"/>
    </source>
</evidence>
<dbReference type="PANTHER" id="PTHR43173">
    <property type="entry name" value="ABC1 FAMILY PROTEIN"/>
    <property type="match status" value="1"/>
</dbReference>
<dbReference type="InterPro" id="IPR004147">
    <property type="entry name" value="ABC1_dom"/>
</dbReference>
<dbReference type="InterPro" id="IPR051130">
    <property type="entry name" value="Mito_struct-func_regulator"/>
</dbReference>
<sequence length="543" mass="62982">MSFISRSFIPRSKTIRFAFSGALLITGIYTYDSRTEAQLLSRNFRTFYNGVALAVDYKLNFKPGHSIDDTNRIEQLHTRVANRIFDVFERNGGLYIKIGQVIGTQAAILPAAYQIRAKQLFDSAPAVPFEAVERVFMDDFNGKHPSEIFAEFEMKPVASASIAQVHKARLRNGDVVAVKIQKPAIQKQMEGDLAAFRILLKVYEHVFDLPLSWSSNYIEKHMRMEADFENEARNAQKAWRHLQSEKALKDKVYVPKVYHEYSSKRVLVCEWVDGIQLTKKEELEEKGLDYISAMKTTIEAFASQIFRSGFVHADPHPGNVLVRRHPSKKNQVQVILIDHGLYIQESEKFRKEYCKLWEALFMLDMPKMTEICKEWGINDANMFASITLQRPFSEKKALHLDHHVDVKDMYELQVNMKERIKNFLRDQELFPKELIFISRNMNIVRANNKSVGSPINRINIMARWAVLGISNEKGTWLSWRSIVFEFTLFVMTLSFWLVRFRDASNRLIFGSKARGMEDILDEKMKEQMFKQFGVQIDPSVFDG</sequence>
<keyword evidence="2" id="KW-0812">Transmembrane</keyword>
<dbReference type="OrthoDB" id="427480at2759"/>
<dbReference type="InterPro" id="IPR045307">
    <property type="entry name" value="ADCK1_dom"/>
</dbReference>
<accession>A0A1C7NQ50</accession>
<dbReference type="AlphaFoldDB" id="A0A1C7NQ50"/>
<dbReference type="CDD" id="cd13969">
    <property type="entry name" value="ADCK1-like"/>
    <property type="match status" value="1"/>
</dbReference>
<keyword evidence="5" id="KW-1185">Reference proteome</keyword>
<dbReference type="STRING" id="101091.A0A1C7NQ50"/>
<name>A0A1C7NQ50_9FUNG</name>
<feature type="domain" description="ABC1 atypical kinase-like" evidence="3">
    <location>
        <begin position="120"/>
        <end position="371"/>
    </location>
</feature>
<comment type="similarity">
    <text evidence="1">Belongs to the protein kinase superfamily. ADCK protein kinase family.</text>
</comment>
<dbReference type="EMBL" id="LUGH01000024">
    <property type="protein sequence ID" value="OBZ91039.1"/>
    <property type="molecule type" value="Genomic_DNA"/>
</dbReference>
<dbReference type="Pfam" id="PF03109">
    <property type="entry name" value="ABC1"/>
    <property type="match status" value="1"/>
</dbReference>
<evidence type="ECO:0000256" key="1">
    <source>
        <dbReference type="ARBA" id="ARBA00009670"/>
    </source>
</evidence>
<comment type="caution">
    <text evidence="4">The sequence shown here is derived from an EMBL/GenBank/DDBJ whole genome shotgun (WGS) entry which is preliminary data.</text>
</comment>
<proteinExistence type="inferred from homology"/>
<evidence type="ECO:0000259" key="3">
    <source>
        <dbReference type="Pfam" id="PF03109"/>
    </source>
</evidence>
<keyword evidence="2" id="KW-1133">Transmembrane helix</keyword>
<dbReference type="Proteomes" id="UP000093000">
    <property type="component" value="Unassembled WGS sequence"/>
</dbReference>
<dbReference type="SUPFAM" id="SSF56112">
    <property type="entry name" value="Protein kinase-like (PK-like)"/>
    <property type="match status" value="1"/>
</dbReference>
<keyword evidence="2" id="KW-0472">Membrane</keyword>
<organism evidence="4 5">
    <name type="scientific">Choanephora cucurbitarum</name>
    <dbReference type="NCBI Taxonomy" id="101091"/>
    <lineage>
        <taxon>Eukaryota</taxon>
        <taxon>Fungi</taxon>
        <taxon>Fungi incertae sedis</taxon>
        <taxon>Mucoromycota</taxon>
        <taxon>Mucoromycotina</taxon>
        <taxon>Mucoromycetes</taxon>
        <taxon>Mucorales</taxon>
        <taxon>Mucorineae</taxon>
        <taxon>Choanephoraceae</taxon>
        <taxon>Choanephoroideae</taxon>
        <taxon>Choanephora</taxon>
    </lineage>
</organism>
<evidence type="ECO:0000313" key="5">
    <source>
        <dbReference type="Proteomes" id="UP000093000"/>
    </source>
</evidence>